<dbReference type="Proteomes" id="UP000663829">
    <property type="component" value="Unassembled WGS sequence"/>
</dbReference>
<sequence length="127" mass="14440">DSSGDEYAMDIDAEELNFNEKISLTDIGDLAEMCNTLVYMSLRFFDIKWENVDEYLKSIDFMSTQTSHKWAKVFSKGDYEEFSNDLRGGKQTDSFYDTLSETEADAKAFVVQACSRKSGEFKALDSA</sequence>
<accession>A0A816D1Q8</accession>
<dbReference type="AlphaFoldDB" id="A0A816D1Q8"/>
<keyword evidence="3" id="KW-1185">Reference proteome</keyword>
<evidence type="ECO:0000313" key="2">
    <source>
        <dbReference type="EMBL" id="CAF4525950.1"/>
    </source>
</evidence>
<dbReference type="Proteomes" id="UP000681722">
    <property type="component" value="Unassembled WGS sequence"/>
</dbReference>
<dbReference type="EMBL" id="CAJNOQ010043001">
    <property type="protein sequence ID" value="CAF1628913.1"/>
    <property type="molecule type" value="Genomic_DNA"/>
</dbReference>
<dbReference type="OrthoDB" id="10121585at2759"/>
<gene>
    <name evidence="1" type="ORF">GPM918_LOCUS44230</name>
    <name evidence="2" type="ORF">SRO942_LOCUS45988</name>
</gene>
<evidence type="ECO:0000313" key="3">
    <source>
        <dbReference type="Proteomes" id="UP000663829"/>
    </source>
</evidence>
<feature type="non-terminal residue" evidence="1">
    <location>
        <position position="1"/>
    </location>
</feature>
<dbReference type="EMBL" id="CAJOBC010110687">
    <property type="protein sequence ID" value="CAF4525950.1"/>
    <property type="molecule type" value="Genomic_DNA"/>
</dbReference>
<reference evidence="1" key="1">
    <citation type="submission" date="2021-02" db="EMBL/GenBank/DDBJ databases">
        <authorList>
            <person name="Nowell W R."/>
        </authorList>
    </citation>
    <scope>NUCLEOTIDE SEQUENCE</scope>
</reference>
<name>A0A816D1Q8_9BILA</name>
<protein>
    <submittedName>
        <fullName evidence="1">Uncharacterized protein</fullName>
    </submittedName>
</protein>
<evidence type="ECO:0000313" key="1">
    <source>
        <dbReference type="EMBL" id="CAF1628913.1"/>
    </source>
</evidence>
<comment type="caution">
    <text evidence="1">The sequence shown here is derived from an EMBL/GenBank/DDBJ whole genome shotgun (WGS) entry which is preliminary data.</text>
</comment>
<proteinExistence type="predicted"/>
<organism evidence="1 3">
    <name type="scientific">Didymodactylos carnosus</name>
    <dbReference type="NCBI Taxonomy" id="1234261"/>
    <lineage>
        <taxon>Eukaryota</taxon>
        <taxon>Metazoa</taxon>
        <taxon>Spiralia</taxon>
        <taxon>Gnathifera</taxon>
        <taxon>Rotifera</taxon>
        <taxon>Eurotatoria</taxon>
        <taxon>Bdelloidea</taxon>
        <taxon>Philodinida</taxon>
        <taxon>Philodinidae</taxon>
        <taxon>Didymodactylos</taxon>
    </lineage>
</organism>